<evidence type="ECO:0000313" key="16">
    <source>
        <dbReference type="Proteomes" id="UP000054359"/>
    </source>
</evidence>
<feature type="compositionally biased region" description="Polar residues" evidence="13">
    <location>
        <begin position="284"/>
        <end position="296"/>
    </location>
</feature>
<dbReference type="InterPro" id="IPR043640">
    <property type="entry name" value="AF4/FMR2_CHD"/>
</dbReference>
<evidence type="ECO:0000256" key="7">
    <source>
        <dbReference type="ARBA" id="ARBA00023015"/>
    </source>
</evidence>
<comment type="function">
    <text evidence="11">Has a role in transcriptional regulation. Acts in parallel with the Ras/MAPK and the PI3K/PKB pathways in the control of cell identity and cellular growth. Essential for regulation of the cytoskeleton and cell growth but not for cell proliferation or growth rate. Required specifically for the microtubule-based basal transport of lipid droplets. Plays a partially redundant function downstream of Raf in cell fate specification in the developing eye. Pair-rule protein that regulates embryonic cellularization, gastrulation and segmentation.</text>
</comment>
<feature type="region of interest" description="Disordered" evidence="13">
    <location>
        <begin position="266"/>
        <end position="296"/>
    </location>
</feature>
<evidence type="ECO:0000256" key="6">
    <source>
        <dbReference type="ARBA" id="ARBA00022788"/>
    </source>
</evidence>
<dbReference type="GO" id="GO:0007366">
    <property type="term" value="P:periodic partitioning by pair rule gene"/>
    <property type="evidence" value="ECO:0007669"/>
    <property type="project" value="UniProtKB-KW"/>
</dbReference>
<evidence type="ECO:0000259" key="14">
    <source>
        <dbReference type="Pfam" id="PF18876"/>
    </source>
</evidence>
<evidence type="ECO:0000256" key="5">
    <source>
        <dbReference type="ARBA" id="ARBA00022553"/>
    </source>
</evidence>
<organism evidence="15 16">
    <name type="scientific">Stegodyphus mimosarum</name>
    <name type="common">African social velvet spider</name>
    <dbReference type="NCBI Taxonomy" id="407821"/>
    <lineage>
        <taxon>Eukaryota</taxon>
        <taxon>Metazoa</taxon>
        <taxon>Ecdysozoa</taxon>
        <taxon>Arthropoda</taxon>
        <taxon>Chelicerata</taxon>
        <taxon>Arachnida</taxon>
        <taxon>Araneae</taxon>
        <taxon>Araneomorphae</taxon>
        <taxon>Entelegynae</taxon>
        <taxon>Eresoidea</taxon>
        <taxon>Eresidae</taxon>
        <taxon>Stegodyphus</taxon>
    </lineage>
</organism>
<dbReference type="GO" id="GO:0010468">
    <property type="term" value="P:regulation of gene expression"/>
    <property type="evidence" value="ECO:0007669"/>
    <property type="project" value="InterPro"/>
</dbReference>
<gene>
    <name evidence="15" type="ORF">X975_07915</name>
</gene>
<evidence type="ECO:0000256" key="4">
    <source>
        <dbReference type="ARBA" id="ARBA00022473"/>
    </source>
</evidence>
<keyword evidence="5" id="KW-0597">Phosphoprotein</keyword>
<evidence type="ECO:0000256" key="13">
    <source>
        <dbReference type="SAM" id="MobiDB-lite"/>
    </source>
</evidence>
<keyword evidence="9" id="KW-0804">Transcription</keyword>
<dbReference type="AlphaFoldDB" id="A0A087TVD2"/>
<protein>
    <recommendedName>
        <fullName evidence="3">AF4/FMR2 family member lilli</fullName>
    </recommendedName>
    <alternativeName>
        <fullName evidence="12">Protein lilliputian</fullName>
    </alternativeName>
</protein>
<dbReference type="GO" id="GO:0032783">
    <property type="term" value="C:super elongation complex"/>
    <property type="evidence" value="ECO:0007669"/>
    <property type="project" value="TreeGrafter"/>
</dbReference>
<dbReference type="Proteomes" id="UP000054359">
    <property type="component" value="Unassembled WGS sequence"/>
</dbReference>
<evidence type="ECO:0000256" key="9">
    <source>
        <dbReference type="ARBA" id="ARBA00023163"/>
    </source>
</evidence>
<evidence type="ECO:0000256" key="2">
    <source>
        <dbReference type="ARBA" id="ARBA00007354"/>
    </source>
</evidence>
<dbReference type="STRING" id="407821.A0A087TVD2"/>
<keyword evidence="8" id="KW-0238">DNA-binding</keyword>
<dbReference type="PANTHER" id="PTHR10528:SF17">
    <property type="entry name" value="AF4_FMR2 FAMILY MEMBER LILLI"/>
    <property type="match status" value="1"/>
</dbReference>
<dbReference type="InterPro" id="IPR007797">
    <property type="entry name" value="AF4/FMR2"/>
</dbReference>
<comment type="similarity">
    <text evidence="2">Belongs to the AF4 family.</text>
</comment>
<feature type="non-terminal residue" evidence="15">
    <location>
        <position position="390"/>
    </location>
</feature>
<evidence type="ECO:0000313" key="15">
    <source>
        <dbReference type="EMBL" id="KFM69071.1"/>
    </source>
</evidence>
<accession>A0A087TVD2</accession>
<comment type="subcellular location">
    <subcellularLocation>
        <location evidence="1">Nucleus</location>
    </subcellularLocation>
</comment>
<dbReference type="OMA" id="HEISHHA"/>
<dbReference type="OrthoDB" id="6435474at2759"/>
<feature type="region of interest" description="Disordered" evidence="13">
    <location>
        <begin position="16"/>
        <end position="37"/>
    </location>
</feature>
<evidence type="ECO:0000256" key="3">
    <source>
        <dbReference type="ARBA" id="ARBA00021888"/>
    </source>
</evidence>
<dbReference type="PANTHER" id="PTHR10528">
    <property type="entry name" value="AF4/FMR2 FAMILY MEMBER"/>
    <property type="match status" value="1"/>
</dbReference>
<sequence length="390" mass="44562">MKDIKQEREDRLKAYVKKEPAVAADKSKTKSREKLASKDNECKDKVCGELWNDTLNSSSQFCHWEIPCKDDSKGQLLSSQSLVDILNRDSGFDWDHFGADMHKELKEASTLNKHSNQAPIMPMDYYWTEGRKQKQLAEKEKDPLLQALKYFEATVLFILTSQQKEECTKDPDSVYQFYEETLKFSAIIRSSVQKLQSCSGSTEFKLLILCLKCQSLLHVKLYNLKIKEIKEQQKGVSDFFRIQCPTAFNNSSRNSTHPSHQLRISGLANVPSPHSPTPSPASSVNSQTSGYSSSDISGNHMRNSLQLLPPTVNVSQTMLDMICRQHTYLINLHLGHDLWEQADMYMTRSNLREFFKEVADQSEPLTLHSSISELVRFVQKGLSLLKKCPR</sequence>
<keyword evidence="6" id="KW-0562">Pair-rule protein</keyword>
<evidence type="ECO:0000256" key="10">
    <source>
        <dbReference type="ARBA" id="ARBA00023242"/>
    </source>
</evidence>
<evidence type="ECO:0000256" key="8">
    <source>
        <dbReference type="ARBA" id="ARBA00023125"/>
    </source>
</evidence>
<dbReference type="GO" id="GO:0003677">
    <property type="term" value="F:DNA binding"/>
    <property type="evidence" value="ECO:0007669"/>
    <property type="project" value="UniProtKB-KW"/>
</dbReference>
<keyword evidence="4" id="KW-0217">Developmental protein</keyword>
<reference evidence="15 16" key="1">
    <citation type="submission" date="2013-11" db="EMBL/GenBank/DDBJ databases">
        <title>Genome sequencing of Stegodyphus mimosarum.</title>
        <authorList>
            <person name="Bechsgaard J."/>
        </authorList>
    </citation>
    <scope>NUCLEOTIDE SEQUENCE [LARGE SCALE GENOMIC DNA]</scope>
</reference>
<feature type="domain" description="AF4/FMR2 C-terminal homology" evidence="14">
    <location>
        <begin position="121"/>
        <end position="387"/>
    </location>
</feature>
<proteinExistence type="inferred from homology"/>
<keyword evidence="7" id="KW-0805">Transcription regulation</keyword>
<evidence type="ECO:0000256" key="1">
    <source>
        <dbReference type="ARBA" id="ARBA00004123"/>
    </source>
</evidence>
<keyword evidence="16" id="KW-1185">Reference proteome</keyword>
<evidence type="ECO:0000256" key="11">
    <source>
        <dbReference type="ARBA" id="ARBA00024653"/>
    </source>
</evidence>
<name>A0A087TVD2_STEMI</name>
<dbReference type="Pfam" id="PF18876">
    <property type="entry name" value="AFF4_CHD"/>
    <property type="match status" value="1"/>
</dbReference>
<keyword evidence="10" id="KW-0539">Nucleus</keyword>
<dbReference type="EMBL" id="KK116914">
    <property type="protein sequence ID" value="KFM69071.1"/>
    <property type="molecule type" value="Genomic_DNA"/>
</dbReference>
<evidence type="ECO:0000256" key="12">
    <source>
        <dbReference type="ARBA" id="ARBA00032149"/>
    </source>
</evidence>